<evidence type="ECO:0000256" key="6">
    <source>
        <dbReference type="ARBA" id="ARBA00023136"/>
    </source>
</evidence>
<evidence type="ECO:0000256" key="7">
    <source>
        <dbReference type="ARBA" id="ARBA00023157"/>
    </source>
</evidence>
<dbReference type="Proteomes" id="UP000014760">
    <property type="component" value="Unassembled WGS sequence"/>
</dbReference>
<dbReference type="PRINTS" id="PR00261">
    <property type="entry name" value="LDLRECEPTOR"/>
</dbReference>
<dbReference type="EMBL" id="KB300985">
    <property type="protein sequence ID" value="ELU06020.1"/>
    <property type="molecule type" value="Genomic_DNA"/>
</dbReference>
<feature type="disulfide bond" evidence="8">
    <location>
        <begin position="56"/>
        <end position="68"/>
    </location>
</feature>
<dbReference type="SMART" id="SM00192">
    <property type="entry name" value="LDLa"/>
    <property type="match status" value="3"/>
</dbReference>
<comment type="caution">
    <text evidence="8">Lacks conserved residue(s) required for the propagation of feature annotation.</text>
</comment>
<reference evidence="10" key="3">
    <citation type="submission" date="2015-06" db="UniProtKB">
        <authorList>
            <consortium name="EnsemblMetazoa"/>
        </authorList>
    </citation>
    <scope>IDENTIFICATION</scope>
</reference>
<feature type="disulfide bond" evidence="8">
    <location>
        <begin position="159"/>
        <end position="174"/>
    </location>
</feature>
<evidence type="ECO:0000313" key="10">
    <source>
        <dbReference type="EnsemblMetazoa" id="CapteP95344"/>
    </source>
</evidence>
<proteinExistence type="predicted"/>
<feature type="disulfide bond" evidence="8">
    <location>
        <begin position="75"/>
        <end position="90"/>
    </location>
</feature>
<dbReference type="STRING" id="283909.R7UIL0"/>
<keyword evidence="5" id="KW-1133">Transmembrane helix</keyword>
<comment type="subcellular location">
    <subcellularLocation>
        <location evidence="2">Endomembrane system</location>
    </subcellularLocation>
    <subcellularLocation>
        <location evidence="1">Membrane</location>
        <topology evidence="1">Single-pass membrane protein</topology>
    </subcellularLocation>
</comment>
<dbReference type="InterPro" id="IPR002172">
    <property type="entry name" value="LDrepeatLR_classA_rpt"/>
</dbReference>
<reference evidence="9 11" key="2">
    <citation type="journal article" date="2013" name="Nature">
        <title>Insights into bilaterian evolution from three spiralian genomes.</title>
        <authorList>
            <person name="Simakov O."/>
            <person name="Marletaz F."/>
            <person name="Cho S.J."/>
            <person name="Edsinger-Gonzales E."/>
            <person name="Havlak P."/>
            <person name="Hellsten U."/>
            <person name="Kuo D.H."/>
            <person name="Larsson T."/>
            <person name="Lv J."/>
            <person name="Arendt D."/>
            <person name="Savage R."/>
            <person name="Osoegawa K."/>
            <person name="de Jong P."/>
            <person name="Grimwood J."/>
            <person name="Chapman J.A."/>
            <person name="Shapiro H."/>
            <person name="Aerts A."/>
            <person name="Otillar R.P."/>
            <person name="Terry A.Y."/>
            <person name="Boore J.L."/>
            <person name="Grigoriev I.V."/>
            <person name="Lindberg D.R."/>
            <person name="Seaver E.C."/>
            <person name="Weisblat D.A."/>
            <person name="Putnam N.H."/>
            <person name="Rokhsar D.S."/>
        </authorList>
    </citation>
    <scope>NUCLEOTIDE SEQUENCE</scope>
    <source>
        <strain evidence="9 11">I ESC-2004</strain>
    </source>
</reference>
<protein>
    <submittedName>
        <fullName evidence="9 10">Uncharacterized protein</fullName>
    </submittedName>
</protein>
<organism evidence="9">
    <name type="scientific">Capitella teleta</name>
    <name type="common">Polychaete worm</name>
    <dbReference type="NCBI Taxonomy" id="283909"/>
    <lineage>
        <taxon>Eukaryota</taxon>
        <taxon>Metazoa</taxon>
        <taxon>Spiralia</taxon>
        <taxon>Lophotrochozoa</taxon>
        <taxon>Annelida</taxon>
        <taxon>Polychaeta</taxon>
        <taxon>Sedentaria</taxon>
        <taxon>Scolecida</taxon>
        <taxon>Capitellidae</taxon>
        <taxon>Capitella</taxon>
    </lineage>
</organism>
<keyword evidence="4" id="KW-0677">Repeat</keyword>
<dbReference type="InterPro" id="IPR050685">
    <property type="entry name" value="LDLR"/>
</dbReference>
<dbReference type="Gene3D" id="4.10.400.10">
    <property type="entry name" value="Low-density Lipoprotein Receptor"/>
    <property type="match status" value="3"/>
</dbReference>
<dbReference type="GO" id="GO:0016192">
    <property type="term" value="P:vesicle-mediated transport"/>
    <property type="evidence" value="ECO:0007669"/>
    <property type="project" value="UniProtKB-ARBA"/>
</dbReference>
<dbReference type="InterPro" id="IPR023415">
    <property type="entry name" value="LDLR_class-A_CS"/>
</dbReference>
<dbReference type="EMBL" id="AMQN01007586">
    <property type="status" value="NOT_ANNOTATED_CDS"/>
    <property type="molecule type" value="Genomic_DNA"/>
</dbReference>
<dbReference type="EnsemblMetazoa" id="CapteT95344">
    <property type="protein sequence ID" value="CapteP95344"/>
    <property type="gene ID" value="CapteG95344"/>
</dbReference>
<feature type="disulfide bond" evidence="8">
    <location>
        <begin position="104"/>
        <end position="122"/>
    </location>
</feature>
<evidence type="ECO:0000256" key="4">
    <source>
        <dbReference type="ARBA" id="ARBA00022737"/>
    </source>
</evidence>
<feature type="disulfide bond" evidence="8">
    <location>
        <begin position="63"/>
        <end position="81"/>
    </location>
</feature>
<feature type="disulfide bond" evidence="8">
    <location>
        <begin position="97"/>
        <end position="109"/>
    </location>
</feature>
<dbReference type="PROSITE" id="PS01209">
    <property type="entry name" value="LDLRA_1"/>
    <property type="match status" value="2"/>
</dbReference>
<dbReference type="HOGENOM" id="CLU_1375246_0_0_1"/>
<dbReference type="GO" id="GO:0012505">
    <property type="term" value="C:endomembrane system"/>
    <property type="evidence" value="ECO:0007669"/>
    <property type="project" value="UniProtKB-SubCell"/>
</dbReference>
<evidence type="ECO:0000256" key="2">
    <source>
        <dbReference type="ARBA" id="ARBA00004308"/>
    </source>
</evidence>
<dbReference type="AlphaFoldDB" id="R7UIL0"/>
<feature type="disulfide bond" evidence="8">
    <location>
        <begin position="116"/>
        <end position="131"/>
    </location>
</feature>
<keyword evidence="6" id="KW-0472">Membrane</keyword>
<dbReference type="PROSITE" id="PS50068">
    <property type="entry name" value="LDLRA_2"/>
    <property type="match status" value="3"/>
</dbReference>
<dbReference type="SUPFAM" id="SSF57424">
    <property type="entry name" value="LDL receptor-like module"/>
    <property type="match status" value="3"/>
</dbReference>
<dbReference type="GO" id="GO:0005886">
    <property type="term" value="C:plasma membrane"/>
    <property type="evidence" value="ECO:0007669"/>
    <property type="project" value="TreeGrafter"/>
</dbReference>
<name>R7UIL0_CAPTE</name>
<feature type="disulfide bond" evidence="8">
    <location>
        <begin position="147"/>
        <end position="165"/>
    </location>
</feature>
<evidence type="ECO:0000256" key="5">
    <source>
        <dbReference type="ARBA" id="ARBA00022989"/>
    </source>
</evidence>
<gene>
    <name evidence="9" type="ORF">CAPTEDRAFT_95344</name>
</gene>
<keyword evidence="7 8" id="KW-1015">Disulfide bond</keyword>
<dbReference type="OrthoDB" id="10062665at2759"/>
<reference evidence="11" key="1">
    <citation type="submission" date="2012-12" db="EMBL/GenBank/DDBJ databases">
        <authorList>
            <person name="Hellsten U."/>
            <person name="Grimwood J."/>
            <person name="Chapman J.A."/>
            <person name="Shapiro H."/>
            <person name="Aerts A."/>
            <person name="Otillar R.P."/>
            <person name="Terry A.Y."/>
            <person name="Boore J.L."/>
            <person name="Simakov O."/>
            <person name="Marletaz F."/>
            <person name="Cho S.-J."/>
            <person name="Edsinger-Gonzales E."/>
            <person name="Havlak P."/>
            <person name="Kuo D.-H."/>
            <person name="Larsson T."/>
            <person name="Lv J."/>
            <person name="Arendt D."/>
            <person name="Savage R."/>
            <person name="Osoegawa K."/>
            <person name="de Jong P."/>
            <person name="Lindberg D.R."/>
            <person name="Seaver E.C."/>
            <person name="Weisblat D.A."/>
            <person name="Putnam N.H."/>
            <person name="Grigoriev I.V."/>
            <person name="Rokhsar D.S."/>
        </authorList>
    </citation>
    <scope>NUCLEOTIDE SEQUENCE</scope>
    <source>
        <strain evidence="11">I ESC-2004</strain>
    </source>
</reference>
<dbReference type="Pfam" id="PF00057">
    <property type="entry name" value="Ldl_recept_a"/>
    <property type="match status" value="3"/>
</dbReference>
<accession>R7UIL0</accession>
<dbReference type="InterPro" id="IPR036055">
    <property type="entry name" value="LDL_receptor-like_sf"/>
</dbReference>
<evidence type="ECO:0000256" key="8">
    <source>
        <dbReference type="PROSITE-ProRule" id="PRU00124"/>
    </source>
</evidence>
<keyword evidence="3" id="KW-0812">Transmembrane</keyword>
<dbReference type="CDD" id="cd00112">
    <property type="entry name" value="LDLa"/>
    <property type="match status" value="3"/>
</dbReference>
<feature type="non-terminal residue" evidence="9">
    <location>
        <position position="199"/>
    </location>
</feature>
<evidence type="ECO:0000256" key="3">
    <source>
        <dbReference type="ARBA" id="ARBA00022692"/>
    </source>
</evidence>
<dbReference type="OMA" id="RHGACIN"/>
<sequence>MVHLSELPLGYTDEGIDISDDLLVTIPQLVPGNLFTESLLRGSFVLYNSLSHVESCPLNTFACKDKSCVLITHVCDGEMDCFSGEDEIYCYPPNCTCIETHFQCSSGQCIPLEKLCNDIQDCSDASDEFGCAIRASEWAACPDQYKCHKSYCIPLHRVCDGVYDCPRKDDETGCAALLCVGLFKCKHGTCLHPKLLCND</sequence>
<dbReference type="PANTHER" id="PTHR24270">
    <property type="entry name" value="LOW-DENSITY LIPOPROTEIN RECEPTOR-RELATED"/>
    <property type="match status" value="1"/>
</dbReference>
<evidence type="ECO:0000256" key="1">
    <source>
        <dbReference type="ARBA" id="ARBA00004167"/>
    </source>
</evidence>
<evidence type="ECO:0000313" key="11">
    <source>
        <dbReference type="Proteomes" id="UP000014760"/>
    </source>
</evidence>
<keyword evidence="11" id="KW-1185">Reference proteome</keyword>
<dbReference type="PANTHER" id="PTHR24270:SF62">
    <property type="entry name" value="LOW-DENSITY LIPOPROTEIN RECEPTOR-RELATED PROTEIN 2"/>
    <property type="match status" value="1"/>
</dbReference>
<evidence type="ECO:0000313" key="9">
    <source>
        <dbReference type="EMBL" id="ELU06020.1"/>
    </source>
</evidence>